<evidence type="ECO:0000313" key="3">
    <source>
        <dbReference type="Proteomes" id="UP000008311"/>
    </source>
</evidence>
<evidence type="ECO:0000313" key="2">
    <source>
        <dbReference type="EMBL" id="EEF28286.1"/>
    </source>
</evidence>
<keyword evidence="3" id="KW-1185">Reference proteome</keyword>
<reference evidence="3" key="1">
    <citation type="journal article" date="2010" name="Nat. Biotechnol.">
        <title>Draft genome sequence of the oilseed species Ricinus communis.</title>
        <authorList>
            <person name="Chan A.P."/>
            <person name="Crabtree J."/>
            <person name="Zhao Q."/>
            <person name="Lorenzi H."/>
            <person name="Orvis J."/>
            <person name="Puiu D."/>
            <person name="Melake-Berhan A."/>
            <person name="Jones K.M."/>
            <person name="Redman J."/>
            <person name="Chen G."/>
            <person name="Cahoon E.B."/>
            <person name="Gedil M."/>
            <person name="Stanke M."/>
            <person name="Haas B.J."/>
            <person name="Wortman J.R."/>
            <person name="Fraser-Liggett C.M."/>
            <person name="Ravel J."/>
            <person name="Rabinowicz P.D."/>
        </authorList>
    </citation>
    <scope>NUCLEOTIDE SEQUENCE [LARGE SCALE GENOMIC DNA]</scope>
    <source>
        <strain evidence="3">cv. Hale</strain>
    </source>
</reference>
<evidence type="ECO:0000256" key="1">
    <source>
        <dbReference type="SAM" id="MobiDB-lite"/>
    </source>
</evidence>
<protein>
    <submittedName>
        <fullName evidence="2">Uncharacterized protein</fullName>
    </submittedName>
</protein>
<dbReference type="EMBL" id="EQ974719">
    <property type="protein sequence ID" value="EEF28286.1"/>
    <property type="molecule type" value="Genomic_DNA"/>
</dbReference>
<dbReference type="AlphaFoldDB" id="B9T779"/>
<feature type="region of interest" description="Disordered" evidence="1">
    <location>
        <begin position="23"/>
        <end position="54"/>
    </location>
</feature>
<name>B9T779_RICCO</name>
<dbReference type="InParanoid" id="B9T779"/>
<sequence>MVKASWARRRAVVAGAASYRSIREQPRRNKEGSCASSMRRGHSTHQLEDADKPASNAAVAASQGVAAHGGAVRCGRC</sequence>
<organism evidence="2 3">
    <name type="scientific">Ricinus communis</name>
    <name type="common">Castor bean</name>
    <dbReference type="NCBI Taxonomy" id="3988"/>
    <lineage>
        <taxon>Eukaryota</taxon>
        <taxon>Viridiplantae</taxon>
        <taxon>Streptophyta</taxon>
        <taxon>Embryophyta</taxon>
        <taxon>Tracheophyta</taxon>
        <taxon>Spermatophyta</taxon>
        <taxon>Magnoliopsida</taxon>
        <taxon>eudicotyledons</taxon>
        <taxon>Gunneridae</taxon>
        <taxon>Pentapetalae</taxon>
        <taxon>rosids</taxon>
        <taxon>fabids</taxon>
        <taxon>Malpighiales</taxon>
        <taxon>Euphorbiaceae</taxon>
        <taxon>Acalyphoideae</taxon>
        <taxon>Acalypheae</taxon>
        <taxon>Ricinus</taxon>
    </lineage>
</organism>
<gene>
    <name evidence="2" type="ORF">RCOM_0357380</name>
</gene>
<proteinExistence type="predicted"/>
<accession>B9T779</accession>
<dbReference type="Proteomes" id="UP000008311">
    <property type="component" value="Unassembled WGS sequence"/>
</dbReference>